<gene>
    <name evidence="2" type="ORF">BCR44DRAFT_74488</name>
</gene>
<dbReference type="AlphaFoldDB" id="A0A1Y2H7N1"/>
<dbReference type="EMBL" id="MCFL01000113">
    <property type="protein sequence ID" value="ORZ29994.1"/>
    <property type="molecule type" value="Genomic_DNA"/>
</dbReference>
<reference evidence="2 3" key="1">
    <citation type="submission" date="2016-07" db="EMBL/GenBank/DDBJ databases">
        <title>Pervasive Adenine N6-methylation of Active Genes in Fungi.</title>
        <authorList>
            <consortium name="DOE Joint Genome Institute"/>
            <person name="Mondo S.J."/>
            <person name="Dannebaum R.O."/>
            <person name="Kuo R.C."/>
            <person name="Labutti K."/>
            <person name="Haridas S."/>
            <person name="Kuo A."/>
            <person name="Salamov A."/>
            <person name="Ahrendt S.R."/>
            <person name="Lipzen A."/>
            <person name="Sullivan W."/>
            <person name="Andreopoulos W.B."/>
            <person name="Clum A."/>
            <person name="Lindquist E."/>
            <person name="Daum C."/>
            <person name="Ramamoorthy G.K."/>
            <person name="Gryganskyi A."/>
            <person name="Culley D."/>
            <person name="Magnuson J.K."/>
            <person name="James T.Y."/>
            <person name="O'Malley M.A."/>
            <person name="Stajich J.E."/>
            <person name="Spatafora J.W."/>
            <person name="Visel A."/>
            <person name="Grigoriev I.V."/>
        </authorList>
    </citation>
    <scope>NUCLEOTIDE SEQUENCE [LARGE SCALE GENOMIC DNA]</scope>
    <source>
        <strain evidence="2 3">PL171</strain>
    </source>
</reference>
<feature type="non-terminal residue" evidence="2">
    <location>
        <position position="105"/>
    </location>
</feature>
<keyword evidence="1" id="KW-0812">Transmembrane</keyword>
<keyword evidence="1" id="KW-0472">Membrane</keyword>
<comment type="caution">
    <text evidence="2">The sequence shown here is derived from an EMBL/GenBank/DDBJ whole genome shotgun (WGS) entry which is preliminary data.</text>
</comment>
<dbReference type="OrthoDB" id="1470350at2759"/>
<accession>A0A1Y2H7N1</accession>
<sequence>MSFALPSSVTCLSKELSTMLTDLFVHAHVVNLQRLLGYGTGAVAVGLATVIGTSIYRAARIPPELAHLPSLTLTQSLRVMLSRKPFLVVHANLLAMVRENALERG</sequence>
<keyword evidence="1" id="KW-1133">Transmembrane helix</keyword>
<evidence type="ECO:0000313" key="3">
    <source>
        <dbReference type="Proteomes" id="UP000193411"/>
    </source>
</evidence>
<name>A0A1Y2H7N1_9FUNG</name>
<protein>
    <submittedName>
        <fullName evidence="2">Uncharacterized protein</fullName>
    </submittedName>
</protein>
<evidence type="ECO:0000256" key="1">
    <source>
        <dbReference type="SAM" id="Phobius"/>
    </source>
</evidence>
<feature type="transmembrane region" description="Helical" evidence="1">
    <location>
        <begin position="35"/>
        <end position="56"/>
    </location>
</feature>
<organism evidence="2 3">
    <name type="scientific">Catenaria anguillulae PL171</name>
    <dbReference type="NCBI Taxonomy" id="765915"/>
    <lineage>
        <taxon>Eukaryota</taxon>
        <taxon>Fungi</taxon>
        <taxon>Fungi incertae sedis</taxon>
        <taxon>Blastocladiomycota</taxon>
        <taxon>Blastocladiomycetes</taxon>
        <taxon>Blastocladiales</taxon>
        <taxon>Catenariaceae</taxon>
        <taxon>Catenaria</taxon>
    </lineage>
</organism>
<keyword evidence="3" id="KW-1185">Reference proteome</keyword>
<proteinExistence type="predicted"/>
<dbReference type="Proteomes" id="UP000193411">
    <property type="component" value="Unassembled WGS sequence"/>
</dbReference>
<evidence type="ECO:0000313" key="2">
    <source>
        <dbReference type="EMBL" id="ORZ29994.1"/>
    </source>
</evidence>